<feature type="compositionally biased region" description="Acidic residues" evidence="1">
    <location>
        <begin position="8"/>
        <end position="22"/>
    </location>
</feature>
<feature type="compositionally biased region" description="Acidic residues" evidence="1">
    <location>
        <begin position="247"/>
        <end position="259"/>
    </location>
</feature>
<comment type="caution">
    <text evidence="3">The sequence shown here is derived from an EMBL/GenBank/DDBJ whole genome shotgun (WGS) entry which is preliminary data.</text>
</comment>
<feature type="region of interest" description="Disordered" evidence="1">
    <location>
        <begin position="1"/>
        <end position="31"/>
    </location>
</feature>
<evidence type="ECO:0000313" key="4">
    <source>
        <dbReference type="Proteomes" id="UP000298030"/>
    </source>
</evidence>
<feature type="region of interest" description="Disordered" evidence="1">
    <location>
        <begin position="234"/>
        <end position="343"/>
    </location>
</feature>
<proteinExistence type="predicted"/>
<dbReference type="InterPro" id="IPR058504">
    <property type="entry name" value="DUF8191"/>
</dbReference>
<evidence type="ECO:0000313" key="3">
    <source>
        <dbReference type="EMBL" id="TEB28493.1"/>
    </source>
</evidence>
<keyword evidence="4" id="KW-1185">Reference proteome</keyword>
<feature type="domain" description="DUF8191" evidence="2">
    <location>
        <begin position="136"/>
        <end position="209"/>
    </location>
</feature>
<evidence type="ECO:0000256" key="1">
    <source>
        <dbReference type="SAM" id="MobiDB-lite"/>
    </source>
</evidence>
<name>A0A4Y7T2W5_COPMI</name>
<accession>A0A4Y7T2W5</accession>
<protein>
    <recommendedName>
        <fullName evidence="2">DUF8191 domain-containing protein</fullName>
    </recommendedName>
</protein>
<dbReference type="AlphaFoldDB" id="A0A4Y7T2W5"/>
<dbReference type="EMBL" id="QPFP01000032">
    <property type="protein sequence ID" value="TEB28493.1"/>
    <property type="molecule type" value="Genomic_DNA"/>
</dbReference>
<reference evidence="3 4" key="1">
    <citation type="journal article" date="2019" name="Nat. Ecol. Evol.">
        <title>Megaphylogeny resolves global patterns of mushroom evolution.</title>
        <authorList>
            <person name="Varga T."/>
            <person name="Krizsan K."/>
            <person name="Foldi C."/>
            <person name="Dima B."/>
            <person name="Sanchez-Garcia M."/>
            <person name="Sanchez-Ramirez S."/>
            <person name="Szollosi G.J."/>
            <person name="Szarkandi J.G."/>
            <person name="Papp V."/>
            <person name="Albert L."/>
            <person name="Andreopoulos W."/>
            <person name="Angelini C."/>
            <person name="Antonin V."/>
            <person name="Barry K.W."/>
            <person name="Bougher N.L."/>
            <person name="Buchanan P."/>
            <person name="Buyck B."/>
            <person name="Bense V."/>
            <person name="Catcheside P."/>
            <person name="Chovatia M."/>
            <person name="Cooper J."/>
            <person name="Damon W."/>
            <person name="Desjardin D."/>
            <person name="Finy P."/>
            <person name="Geml J."/>
            <person name="Haridas S."/>
            <person name="Hughes K."/>
            <person name="Justo A."/>
            <person name="Karasinski D."/>
            <person name="Kautmanova I."/>
            <person name="Kiss B."/>
            <person name="Kocsube S."/>
            <person name="Kotiranta H."/>
            <person name="LaButti K.M."/>
            <person name="Lechner B.E."/>
            <person name="Liimatainen K."/>
            <person name="Lipzen A."/>
            <person name="Lukacs Z."/>
            <person name="Mihaltcheva S."/>
            <person name="Morgado L.N."/>
            <person name="Niskanen T."/>
            <person name="Noordeloos M.E."/>
            <person name="Ohm R.A."/>
            <person name="Ortiz-Santana B."/>
            <person name="Ovrebo C."/>
            <person name="Racz N."/>
            <person name="Riley R."/>
            <person name="Savchenko A."/>
            <person name="Shiryaev A."/>
            <person name="Soop K."/>
            <person name="Spirin V."/>
            <person name="Szebenyi C."/>
            <person name="Tomsovsky M."/>
            <person name="Tulloss R.E."/>
            <person name="Uehling J."/>
            <person name="Grigoriev I.V."/>
            <person name="Vagvolgyi C."/>
            <person name="Papp T."/>
            <person name="Martin F.M."/>
            <person name="Miettinen O."/>
            <person name="Hibbett D.S."/>
            <person name="Nagy L.G."/>
        </authorList>
    </citation>
    <scope>NUCLEOTIDE SEQUENCE [LARGE SCALE GENOMIC DNA]</scope>
    <source>
        <strain evidence="3 4">FP101781</strain>
    </source>
</reference>
<dbReference type="OrthoDB" id="3063271at2759"/>
<sequence>MAGSEDGGSGDDEIAIEDDEDGSVTASEQEETPAAVWDGADYVYRCVKCWGEIEDDSCFVCGCEHAIEENQDYNSVPMSVNQAFCQDRALAARATTPLLDLPESGIVVPLHYKDHGSSRLYPGHPPADRTAEYVELRRRGATRAMCEEFSLEFDPESGIVAWVNQDIMEEFSGSAMQEGDQWKIYLGRRIQLDEEDTDGTFFIEGILEDGMIFVPKRRTPRWVTIKVSDTTWATMPNPALEGPLDFEGTDDEDDEEEAEGQYYRPIDEDPSEAVCNRYDADDDDDESEVVLEEGDEGSVEVSGGHPTNLLGISIADADSEDSEMDWEKESTDTSSCDSDFDLD</sequence>
<organism evidence="3 4">
    <name type="scientific">Coprinellus micaceus</name>
    <name type="common">Glistening ink-cap mushroom</name>
    <name type="synonym">Coprinus micaceus</name>
    <dbReference type="NCBI Taxonomy" id="71717"/>
    <lineage>
        <taxon>Eukaryota</taxon>
        <taxon>Fungi</taxon>
        <taxon>Dikarya</taxon>
        <taxon>Basidiomycota</taxon>
        <taxon>Agaricomycotina</taxon>
        <taxon>Agaricomycetes</taxon>
        <taxon>Agaricomycetidae</taxon>
        <taxon>Agaricales</taxon>
        <taxon>Agaricineae</taxon>
        <taxon>Psathyrellaceae</taxon>
        <taxon>Coprinellus</taxon>
    </lineage>
</organism>
<dbReference type="Pfam" id="PF26609">
    <property type="entry name" value="DUF8191"/>
    <property type="match status" value="1"/>
</dbReference>
<dbReference type="Proteomes" id="UP000298030">
    <property type="component" value="Unassembled WGS sequence"/>
</dbReference>
<evidence type="ECO:0000259" key="2">
    <source>
        <dbReference type="Pfam" id="PF26609"/>
    </source>
</evidence>
<gene>
    <name evidence="3" type="ORF">FA13DRAFT_1793963</name>
</gene>
<feature type="compositionally biased region" description="Acidic residues" evidence="1">
    <location>
        <begin position="280"/>
        <end position="298"/>
    </location>
</feature>